<comment type="caution">
    <text evidence="1">The sequence shown here is derived from an EMBL/GenBank/DDBJ whole genome shotgun (WGS) entry which is preliminary data.</text>
</comment>
<evidence type="ECO:0000313" key="2">
    <source>
        <dbReference type="Proteomes" id="UP001155882"/>
    </source>
</evidence>
<reference evidence="1" key="1">
    <citation type="submission" date="2021-07" db="EMBL/GenBank/DDBJ databases">
        <authorList>
            <person name="Stanton E."/>
        </authorList>
    </citation>
    <scope>NUCLEOTIDE SEQUENCE</scope>
    <source>
        <strain evidence="1">2021EL-01139</strain>
    </source>
</reference>
<evidence type="ECO:0000313" key="1">
    <source>
        <dbReference type="EMBL" id="MBW3117521.1"/>
    </source>
</evidence>
<dbReference type="RefSeq" id="WP_165879487.1">
    <property type="nucleotide sequence ID" value="NZ_JAAOIA010000007.1"/>
</dbReference>
<proteinExistence type="predicted"/>
<gene>
    <name evidence="1" type="ORF">KYI77_13770</name>
</gene>
<evidence type="ECO:0008006" key="3">
    <source>
        <dbReference type="Google" id="ProtNLM"/>
    </source>
</evidence>
<name>A0AAE2ZC85_PRORE</name>
<dbReference type="Proteomes" id="UP001155882">
    <property type="component" value="Unassembled WGS sequence"/>
</dbReference>
<dbReference type="EMBL" id="JAHWLI010000044">
    <property type="protein sequence ID" value="MBW3117521.1"/>
    <property type="molecule type" value="Genomic_DNA"/>
</dbReference>
<dbReference type="AlphaFoldDB" id="A0AAE2ZC85"/>
<protein>
    <recommendedName>
        <fullName evidence="3">Fimbrial protein</fullName>
    </recommendedName>
</protein>
<organism evidence="1 2">
    <name type="scientific">Providencia rettgeri</name>
    <dbReference type="NCBI Taxonomy" id="587"/>
    <lineage>
        <taxon>Bacteria</taxon>
        <taxon>Pseudomonadati</taxon>
        <taxon>Pseudomonadota</taxon>
        <taxon>Gammaproteobacteria</taxon>
        <taxon>Enterobacterales</taxon>
        <taxon>Morganellaceae</taxon>
        <taxon>Providencia</taxon>
    </lineage>
</organism>
<accession>A0AAE2ZC85</accession>
<sequence>MRLSETVGGETGCSAFEAYGRQYPVATLSFGDLGGTQLDEDGVILRWDDGRDAGLRVRVTPLDIEGVFPKSGAPGYVTATHSAIDYPITFAAKGLFAFQATLSQWKGKKSGAFSGALTVTVAYR</sequence>